<dbReference type="InterPro" id="IPR036097">
    <property type="entry name" value="HisK_dim/P_sf"/>
</dbReference>
<proteinExistence type="predicted"/>
<dbReference type="Pfam" id="PF07495">
    <property type="entry name" value="Y_Y_Y"/>
    <property type="match status" value="1"/>
</dbReference>
<dbReference type="SUPFAM" id="SSF47384">
    <property type="entry name" value="Homodimeric domain of signal transducing histidine kinase"/>
    <property type="match status" value="1"/>
</dbReference>
<dbReference type="InterPro" id="IPR005467">
    <property type="entry name" value="His_kinase_dom"/>
</dbReference>
<keyword evidence="7" id="KW-0804">Transcription</keyword>
<keyword evidence="9" id="KW-1133">Transmembrane helix</keyword>
<dbReference type="SMART" id="SM00387">
    <property type="entry name" value="HATPase_c"/>
    <property type="match status" value="1"/>
</dbReference>
<feature type="modified residue" description="4-aspartylphosphate" evidence="8">
    <location>
        <position position="1118"/>
    </location>
</feature>
<dbReference type="Gene3D" id="3.30.565.10">
    <property type="entry name" value="Histidine kinase-like ATPase, C-terminal domain"/>
    <property type="match status" value="1"/>
</dbReference>
<dbReference type="Gene3D" id="3.40.50.2300">
    <property type="match status" value="1"/>
</dbReference>
<sequence length="1321" mass="147771">MSGIFRYKIFWAISLWFCVISEGFAQYDWRVSHISRKDGLAHATVNNTFQDRQGFYWITTGSGMNRFDGKRMENIREVNGPEGKLYIGDSYILAEDKSGRVLALKWGKAFALDRNTGKADPIRDMEGAEIKNVNSILELRNGEVILGTDKGAYRIKDALYAEPFGAFGSGRVAVFTEDDMGYIWFDASGKFLLCSSSSGREIARFGEESLGSVNVASITGIVRASGDTYWLGTMYNGVYEMRRNGGEAKPLEVPMAYAKIIKKIIKDRLGRIWLGSDGGGVYLYDTGEKKWDHVSERIAMESKAVYSLYEDRGGNIWAGMNYGGAYVVEANRGPFDKPEKGNILYKDMRMLSVMLDHTGTRWLGTDGEGIRLVDSLGNISEYTPFGAGSAGAKGFVQGIYEDHAGDVWIGTYTQGLGVYRRATGEFEQFEPSEENGLRERNIKCVTESADGKTLWVGASYGLITMDKEAKTFRSFTYQKGDLKLTSCFVTALLTDRSGALWIGTSGDGLIRLRLEGDEVKDAKRFRKVGTKISHISEDGQGNLWVTGGGTISKIGKADEVKVYTAEDGLPKVWPEAAFADESGRIWIATTNGLSVFDPNKKSSKGFTTYHGLQSSIFSTGAGFQAKDGRLLFAGMRGVNEFYPDRISLDGKYPKVLVDDLKFNGMSIWRDASYRKDSPDGVSSFELPPAQQSLTFDYVLPHFPLGDVEYSYKLSGVDANWVRAGKRQSVTYASLPAGEYVFSVRSSLDESSVSSVRIVKLSPVWLRPWALFGYAVAVLLIIYAYWAYLALKRKVKYEKLQKDRLNELADMKLRFFTNISHELKTPLTLILHPVKRLLEKEKDKDKRDALATISRNADLLLNTVNELLDFNKLESGKYEPQAGSYDLKQTVENVCLLFDDYARQNRFDYRFTCDLKENRLYVFDRDILEKVTVNLISNAFKYTAPQGKVHVHLEFAGGKIYLKVNDNGKGIAKEKLPFIFESFYQANHADRNIGTGIGLALVKRLVESHGGAVRATSEPGNGTELSVELPELELEQASAKVGDGVSAKPVFGENKPEMPEIWPVGEEGKPKLLVVDDNREIRNLVADMMSDRFEVVMAGDGEEGLEKTKAHMPDFIISDVMMPVMDGVEFCSKLREDQEISHIPVILLTAKGTTESEMAGLSAGADDYILKPFDEEILKVKVSTILMNRERLRERYRDFPVSRPRSVTSDANDRFMTDLTDLIDRLMGSGELSVERLAREMAMSHSVLYKKCKALTGKSLAKYIQLTKIHRAAEILRHDDLPIKAVMAEVGFNDPKHFRECFREVTGVLPSEWRKGEKTLTE</sequence>
<keyword evidence="9" id="KW-0812">Transmembrane</keyword>
<accession>A0AAU9CL53</accession>
<dbReference type="InterPro" id="IPR011123">
    <property type="entry name" value="Y_Y_Y"/>
</dbReference>
<dbReference type="FunFam" id="1.10.287.130:FF:000045">
    <property type="entry name" value="Two-component system sensor histidine kinase/response regulator"/>
    <property type="match status" value="1"/>
</dbReference>
<dbReference type="GO" id="GO:0000155">
    <property type="term" value="F:phosphorelay sensor kinase activity"/>
    <property type="evidence" value="ECO:0007669"/>
    <property type="project" value="InterPro"/>
</dbReference>
<dbReference type="SMART" id="SM00388">
    <property type="entry name" value="HisKA"/>
    <property type="match status" value="1"/>
</dbReference>
<dbReference type="InterPro" id="IPR003594">
    <property type="entry name" value="HATPase_dom"/>
</dbReference>
<dbReference type="Pfam" id="PF00072">
    <property type="entry name" value="Response_reg"/>
    <property type="match status" value="1"/>
</dbReference>
<dbReference type="PROSITE" id="PS50110">
    <property type="entry name" value="RESPONSE_REGULATORY"/>
    <property type="match status" value="1"/>
</dbReference>
<gene>
    <name evidence="13" type="ORF">FUAX_00090</name>
</gene>
<feature type="domain" description="Response regulatory" evidence="12">
    <location>
        <begin position="1070"/>
        <end position="1185"/>
    </location>
</feature>
<dbReference type="Gene3D" id="1.10.287.130">
    <property type="match status" value="1"/>
</dbReference>
<reference evidence="13 14" key="1">
    <citation type="submission" date="2021-12" db="EMBL/GenBank/DDBJ databases">
        <title>Genome sequencing of bacteria with rrn-lacking chromosome and rrn-plasmid.</title>
        <authorList>
            <person name="Anda M."/>
            <person name="Iwasaki W."/>
        </authorList>
    </citation>
    <scope>NUCLEOTIDE SEQUENCE [LARGE SCALE GENOMIC DNA]</scope>
    <source>
        <strain evidence="13 14">DSM 100852</strain>
    </source>
</reference>
<dbReference type="PROSITE" id="PS01124">
    <property type="entry name" value="HTH_ARAC_FAMILY_2"/>
    <property type="match status" value="1"/>
</dbReference>
<dbReference type="SMART" id="SM00448">
    <property type="entry name" value="REC"/>
    <property type="match status" value="1"/>
</dbReference>
<dbReference type="PANTHER" id="PTHR43547:SF2">
    <property type="entry name" value="HYBRID SIGNAL TRANSDUCTION HISTIDINE KINASE C"/>
    <property type="match status" value="1"/>
</dbReference>
<name>A0AAU9CL53_9BACT</name>
<evidence type="ECO:0000256" key="9">
    <source>
        <dbReference type="SAM" id="Phobius"/>
    </source>
</evidence>
<evidence type="ECO:0000256" key="6">
    <source>
        <dbReference type="ARBA" id="ARBA00023015"/>
    </source>
</evidence>
<dbReference type="InterPro" id="IPR009057">
    <property type="entry name" value="Homeodomain-like_sf"/>
</dbReference>
<keyword evidence="9" id="KW-0472">Membrane</keyword>
<dbReference type="SUPFAM" id="SSF63829">
    <property type="entry name" value="Calcium-dependent phosphotriesterase"/>
    <property type="match status" value="2"/>
</dbReference>
<dbReference type="InterPro" id="IPR001789">
    <property type="entry name" value="Sig_transdc_resp-reg_receiver"/>
</dbReference>
<organism evidence="13 14">
    <name type="scientific">Fulvitalea axinellae</name>
    <dbReference type="NCBI Taxonomy" id="1182444"/>
    <lineage>
        <taxon>Bacteria</taxon>
        <taxon>Pseudomonadati</taxon>
        <taxon>Bacteroidota</taxon>
        <taxon>Cytophagia</taxon>
        <taxon>Cytophagales</taxon>
        <taxon>Persicobacteraceae</taxon>
        <taxon>Fulvitalea</taxon>
    </lineage>
</organism>
<dbReference type="CDD" id="cd00082">
    <property type="entry name" value="HisKA"/>
    <property type="match status" value="1"/>
</dbReference>
<keyword evidence="3 8" id="KW-0597">Phosphoprotein</keyword>
<feature type="transmembrane region" description="Helical" evidence="9">
    <location>
        <begin position="768"/>
        <end position="790"/>
    </location>
</feature>
<dbReference type="SMART" id="SM00342">
    <property type="entry name" value="HTH_ARAC"/>
    <property type="match status" value="1"/>
</dbReference>
<dbReference type="Pfam" id="PF12833">
    <property type="entry name" value="HTH_18"/>
    <property type="match status" value="1"/>
</dbReference>
<evidence type="ECO:0000259" key="11">
    <source>
        <dbReference type="PROSITE" id="PS50109"/>
    </source>
</evidence>
<dbReference type="SUPFAM" id="SSF52172">
    <property type="entry name" value="CheY-like"/>
    <property type="match status" value="1"/>
</dbReference>
<dbReference type="InterPro" id="IPR015943">
    <property type="entry name" value="WD40/YVTN_repeat-like_dom_sf"/>
</dbReference>
<evidence type="ECO:0000256" key="8">
    <source>
        <dbReference type="PROSITE-ProRule" id="PRU00169"/>
    </source>
</evidence>
<feature type="domain" description="HTH araC/xylS-type" evidence="10">
    <location>
        <begin position="1216"/>
        <end position="1315"/>
    </location>
</feature>
<dbReference type="InterPro" id="IPR013783">
    <property type="entry name" value="Ig-like_fold"/>
</dbReference>
<dbReference type="Pfam" id="PF00512">
    <property type="entry name" value="HisKA"/>
    <property type="match status" value="1"/>
</dbReference>
<dbReference type="FunFam" id="3.30.565.10:FF:000006">
    <property type="entry name" value="Sensor histidine kinase WalK"/>
    <property type="match status" value="1"/>
</dbReference>
<keyword evidence="4" id="KW-0808">Transferase</keyword>
<protein>
    <recommendedName>
        <fullName evidence="2">histidine kinase</fullName>
        <ecNumber evidence="2">2.7.13.3</ecNumber>
    </recommendedName>
</protein>
<evidence type="ECO:0000313" key="13">
    <source>
        <dbReference type="EMBL" id="BDD07577.1"/>
    </source>
</evidence>
<dbReference type="GO" id="GO:0043565">
    <property type="term" value="F:sequence-specific DNA binding"/>
    <property type="evidence" value="ECO:0007669"/>
    <property type="project" value="InterPro"/>
</dbReference>
<dbReference type="SUPFAM" id="SSF55874">
    <property type="entry name" value="ATPase domain of HSP90 chaperone/DNA topoisomerase II/histidine kinase"/>
    <property type="match status" value="1"/>
</dbReference>
<keyword evidence="6" id="KW-0805">Transcription regulation</keyword>
<dbReference type="SUPFAM" id="SSF101898">
    <property type="entry name" value="NHL repeat"/>
    <property type="match status" value="1"/>
</dbReference>
<dbReference type="RefSeq" id="WP_338392895.1">
    <property type="nucleotide sequence ID" value="NZ_AP025314.1"/>
</dbReference>
<dbReference type="CDD" id="cd17574">
    <property type="entry name" value="REC_OmpR"/>
    <property type="match status" value="1"/>
</dbReference>
<dbReference type="EMBL" id="AP025314">
    <property type="protein sequence ID" value="BDD07577.1"/>
    <property type="molecule type" value="Genomic_DNA"/>
</dbReference>
<dbReference type="Gene3D" id="2.130.10.10">
    <property type="entry name" value="YVTN repeat-like/Quinoprotein amine dehydrogenase"/>
    <property type="match status" value="2"/>
</dbReference>
<dbReference type="KEGG" id="fax:FUAX_00090"/>
<evidence type="ECO:0000256" key="5">
    <source>
        <dbReference type="ARBA" id="ARBA00022777"/>
    </source>
</evidence>
<dbReference type="Proteomes" id="UP001348817">
    <property type="component" value="Chromosome"/>
</dbReference>
<evidence type="ECO:0000256" key="3">
    <source>
        <dbReference type="ARBA" id="ARBA00022553"/>
    </source>
</evidence>
<dbReference type="PRINTS" id="PR00344">
    <property type="entry name" value="BCTRLSENSOR"/>
</dbReference>
<dbReference type="GO" id="GO:0003700">
    <property type="term" value="F:DNA-binding transcription factor activity"/>
    <property type="evidence" value="ECO:0007669"/>
    <property type="project" value="InterPro"/>
</dbReference>
<evidence type="ECO:0000256" key="1">
    <source>
        <dbReference type="ARBA" id="ARBA00000085"/>
    </source>
</evidence>
<dbReference type="Gene3D" id="1.10.10.60">
    <property type="entry name" value="Homeodomain-like"/>
    <property type="match status" value="1"/>
</dbReference>
<evidence type="ECO:0000256" key="7">
    <source>
        <dbReference type="ARBA" id="ARBA00023163"/>
    </source>
</evidence>
<dbReference type="InterPro" id="IPR018060">
    <property type="entry name" value="HTH_AraC"/>
</dbReference>
<dbReference type="Pfam" id="PF07494">
    <property type="entry name" value="Reg_prop"/>
    <property type="match status" value="2"/>
</dbReference>
<dbReference type="Pfam" id="PF02518">
    <property type="entry name" value="HATPase_c"/>
    <property type="match status" value="1"/>
</dbReference>
<dbReference type="SUPFAM" id="SSF46689">
    <property type="entry name" value="Homeodomain-like"/>
    <property type="match status" value="1"/>
</dbReference>
<evidence type="ECO:0000256" key="4">
    <source>
        <dbReference type="ARBA" id="ARBA00022679"/>
    </source>
</evidence>
<dbReference type="InterPro" id="IPR004358">
    <property type="entry name" value="Sig_transdc_His_kin-like_C"/>
</dbReference>
<evidence type="ECO:0000313" key="14">
    <source>
        <dbReference type="Proteomes" id="UP001348817"/>
    </source>
</evidence>
<dbReference type="InterPro" id="IPR036890">
    <property type="entry name" value="HATPase_C_sf"/>
</dbReference>
<feature type="domain" description="Histidine kinase" evidence="11">
    <location>
        <begin position="817"/>
        <end position="1032"/>
    </location>
</feature>
<dbReference type="InterPro" id="IPR011110">
    <property type="entry name" value="Reg_prop"/>
</dbReference>
<dbReference type="InterPro" id="IPR003661">
    <property type="entry name" value="HisK_dim/P_dom"/>
</dbReference>
<dbReference type="InterPro" id="IPR011006">
    <property type="entry name" value="CheY-like_superfamily"/>
</dbReference>
<dbReference type="Gene3D" id="2.60.40.10">
    <property type="entry name" value="Immunoglobulins"/>
    <property type="match status" value="1"/>
</dbReference>
<dbReference type="EC" id="2.7.13.3" evidence="2"/>
<keyword evidence="5 13" id="KW-0418">Kinase</keyword>
<keyword evidence="14" id="KW-1185">Reference proteome</keyword>
<dbReference type="PANTHER" id="PTHR43547">
    <property type="entry name" value="TWO-COMPONENT HISTIDINE KINASE"/>
    <property type="match status" value="1"/>
</dbReference>
<dbReference type="PROSITE" id="PS50109">
    <property type="entry name" value="HIS_KIN"/>
    <property type="match status" value="1"/>
</dbReference>
<evidence type="ECO:0000256" key="2">
    <source>
        <dbReference type="ARBA" id="ARBA00012438"/>
    </source>
</evidence>
<evidence type="ECO:0000259" key="12">
    <source>
        <dbReference type="PROSITE" id="PS50110"/>
    </source>
</evidence>
<dbReference type="CDD" id="cd00075">
    <property type="entry name" value="HATPase"/>
    <property type="match status" value="1"/>
</dbReference>
<evidence type="ECO:0000259" key="10">
    <source>
        <dbReference type="PROSITE" id="PS01124"/>
    </source>
</evidence>
<comment type="catalytic activity">
    <reaction evidence="1">
        <text>ATP + protein L-histidine = ADP + protein N-phospho-L-histidine.</text>
        <dbReference type="EC" id="2.7.13.3"/>
    </reaction>
</comment>